<dbReference type="Proteomes" id="UP000190092">
    <property type="component" value="Unassembled WGS sequence"/>
</dbReference>
<name>A0A1T4RJJ4_9HYPH</name>
<sequence length="165" mass="18478">MPSDPPFWHTAVAAEDKVSVAFPGKPEADTQKHVYPDENPPRTVFVHALFLKPAMGTSYFVIWQKPTFEPGDPQAGVEALKTFDSNFTVEFELHGREIEVEGVQGLEATWPTTTGYIERKRVFLVDGIAIEQCYEGCAGTENSPDVEKFFSSLKFHLKPERKTNG</sequence>
<dbReference type="STRING" id="225324.SAMN02745126_03848"/>
<organism evidence="1 2">
    <name type="scientific">Enhydrobacter aerosaccus</name>
    <dbReference type="NCBI Taxonomy" id="225324"/>
    <lineage>
        <taxon>Bacteria</taxon>
        <taxon>Pseudomonadati</taxon>
        <taxon>Pseudomonadota</taxon>
        <taxon>Alphaproteobacteria</taxon>
        <taxon>Hyphomicrobiales</taxon>
        <taxon>Enhydrobacter</taxon>
    </lineage>
</organism>
<protein>
    <submittedName>
        <fullName evidence="1">Uncharacterized protein</fullName>
    </submittedName>
</protein>
<accession>A0A1T4RJJ4</accession>
<dbReference type="EMBL" id="FUWJ01000005">
    <property type="protein sequence ID" value="SKA15946.1"/>
    <property type="molecule type" value="Genomic_DNA"/>
</dbReference>
<dbReference type="RefSeq" id="WP_085935533.1">
    <property type="nucleotide sequence ID" value="NZ_FUWJ01000005.1"/>
</dbReference>
<proteinExistence type="predicted"/>
<evidence type="ECO:0000313" key="1">
    <source>
        <dbReference type="EMBL" id="SKA15946.1"/>
    </source>
</evidence>
<keyword evidence="2" id="KW-1185">Reference proteome</keyword>
<evidence type="ECO:0000313" key="2">
    <source>
        <dbReference type="Proteomes" id="UP000190092"/>
    </source>
</evidence>
<gene>
    <name evidence="1" type="ORF">SAMN02745126_03848</name>
</gene>
<dbReference type="AlphaFoldDB" id="A0A1T4RJJ4"/>
<reference evidence="2" key="1">
    <citation type="submission" date="2017-02" db="EMBL/GenBank/DDBJ databases">
        <authorList>
            <person name="Varghese N."/>
            <person name="Submissions S."/>
        </authorList>
    </citation>
    <scope>NUCLEOTIDE SEQUENCE [LARGE SCALE GENOMIC DNA]</scope>
    <source>
        <strain evidence="2">ATCC 27094</strain>
    </source>
</reference>